<accession>A0A1L8MPK2</accession>
<dbReference type="InterPro" id="IPR012545">
    <property type="entry name" value="DUF1697"/>
</dbReference>
<organism evidence="1 2">
    <name type="scientific">Streptococcus bovimastitidis</name>
    <dbReference type="NCBI Taxonomy" id="1856638"/>
    <lineage>
        <taxon>Bacteria</taxon>
        <taxon>Bacillati</taxon>
        <taxon>Bacillota</taxon>
        <taxon>Bacilli</taxon>
        <taxon>Lactobacillales</taxon>
        <taxon>Streptococcaceae</taxon>
        <taxon>Streptococcus</taxon>
    </lineage>
</organism>
<dbReference type="Gene3D" id="3.30.70.1260">
    <property type="entry name" value="bacterial protein sp0830 like"/>
    <property type="match status" value="1"/>
</dbReference>
<gene>
    <name evidence="1" type="ORF">A9Q68_03860</name>
</gene>
<dbReference type="EMBL" id="LZDD01000001">
    <property type="protein sequence ID" value="OJF72694.1"/>
    <property type="molecule type" value="Genomic_DNA"/>
</dbReference>
<reference evidence="2" key="1">
    <citation type="submission" date="2016-06" db="EMBL/GenBank/DDBJ databases">
        <authorList>
            <person name="de Vries S.P.W."/>
            <person name="Hadjirin N.F."/>
            <person name="Lay E.M."/>
            <person name="Zadoks R.N."/>
            <person name="Peacock S.J."/>
            <person name="Parkhill J."/>
            <person name="Grant A.J."/>
            <person name="Mcdougall S."/>
            <person name="Holmes M.A."/>
        </authorList>
    </citation>
    <scope>NUCLEOTIDE SEQUENCE [LARGE SCALE GENOMIC DNA]</scope>
    <source>
        <strain evidence="2">NZ1587</strain>
    </source>
</reference>
<dbReference type="Proteomes" id="UP000182015">
    <property type="component" value="Unassembled WGS sequence"/>
</dbReference>
<comment type="caution">
    <text evidence="1">The sequence shown here is derived from an EMBL/GenBank/DDBJ whole genome shotgun (WGS) entry which is preliminary data.</text>
</comment>
<evidence type="ECO:0000313" key="2">
    <source>
        <dbReference type="Proteomes" id="UP000182015"/>
    </source>
</evidence>
<name>A0A1L8MPK2_9STRE</name>
<keyword evidence="2" id="KW-1185">Reference proteome</keyword>
<proteinExistence type="predicted"/>
<dbReference type="AlphaFoldDB" id="A0A1L8MPK2"/>
<dbReference type="STRING" id="1856638.A9Q68_03860"/>
<sequence length="178" mass="20771">MTDYILLLRGINVGGHHKVNMAILKNQLTEASFEVVTSYINSGNFLFSSDLPEKEIISRISSILESDYDFSIPFLLLKKADYQEEFSQLPDWWSNDHFRKNVLFFLPTLDQESIERFMNQVDLKAGESLYRGQLALYWTIDKEENYAKSYYHSQLAKQKLYKEVSVRNGKTSLYLATN</sequence>
<dbReference type="OrthoDB" id="9806494at2"/>
<evidence type="ECO:0008006" key="3">
    <source>
        <dbReference type="Google" id="ProtNLM"/>
    </source>
</evidence>
<dbReference type="SUPFAM" id="SSF160379">
    <property type="entry name" value="SP0830-like"/>
    <property type="match status" value="1"/>
</dbReference>
<dbReference type="PANTHER" id="PTHR36439">
    <property type="entry name" value="BLL4334 PROTEIN"/>
    <property type="match status" value="1"/>
</dbReference>
<dbReference type="Gene3D" id="3.30.70.1280">
    <property type="entry name" value="SP0830-like domains"/>
    <property type="match status" value="1"/>
</dbReference>
<evidence type="ECO:0000313" key="1">
    <source>
        <dbReference type="EMBL" id="OJF72694.1"/>
    </source>
</evidence>
<dbReference type="Pfam" id="PF08002">
    <property type="entry name" value="DUF1697"/>
    <property type="match status" value="1"/>
</dbReference>
<dbReference type="PANTHER" id="PTHR36439:SF1">
    <property type="entry name" value="DUF1697 DOMAIN-CONTAINING PROTEIN"/>
    <property type="match status" value="1"/>
</dbReference>
<protein>
    <recommendedName>
        <fullName evidence="3">Phosphopentomutase</fullName>
    </recommendedName>
</protein>
<dbReference type="PIRSF" id="PIRSF008502">
    <property type="entry name" value="UCP008502"/>
    <property type="match status" value="1"/>
</dbReference>
<dbReference type="RefSeq" id="WP_071793375.1">
    <property type="nucleotide sequence ID" value="NZ_LZDD01000001.1"/>
</dbReference>